<dbReference type="GO" id="GO:0046872">
    <property type="term" value="F:metal ion binding"/>
    <property type="evidence" value="ECO:0007669"/>
    <property type="project" value="UniProtKB-KW"/>
</dbReference>
<dbReference type="InterPro" id="IPR016496">
    <property type="entry name" value="GTPase_HflX"/>
</dbReference>
<dbReference type="Gene3D" id="3.40.50.300">
    <property type="entry name" value="P-loop containing nucleotide triphosphate hydrolases"/>
    <property type="match status" value="1"/>
</dbReference>
<evidence type="ECO:0000259" key="9">
    <source>
        <dbReference type="PROSITE" id="PS51705"/>
    </source>
</evidence>
<evidence type="ECO:0000313" key="10">
    <source>
        <dbReference type="EMBL" id="HGW60393.1"/>
    </source>
</evidence>
<dbReference type="HAMAP" id="MF_00900">
    <property type="entry name" value="GTPase_HflX"/>
    <property type="match status" value="1"/>
</dbReference>
<organism evidence="10">
    <name type="scientific">Caldisericum exile</name>
    <dbReference type="NCBI Taxonomy" id="693075"/>
    <lineage>
        <taxon>Bacteria</taxon>
        <taxon>Pseudomonadati</taxon>
        <taxon>Caldisericota/Cryosericota group</taxon>
        <taxon>Caldisericota</taxon>
        <taxon>Caldisericia</taxon>
        <taxon>Caldisericales</taxon>
        <taxon>Caldisericaceae</taxon>
        <taxon>Caldisericum</taxon>
    </lineage>
</organism>
<dbReference type="Pfam" id="PF19275">
    <property type="entry name" value="HflX_C"/>
    <property type="match status" value="1"/>
</dbReference>
<dbReference type="PIRSF" id="PIRSF006809">
    <property type="entry name" value="GTP-binding_hflX_prd"/>
    <property type="match status" value="1"/>
</dbReference>
<feature type="coiled-coil region" evidence="8">
    <location>
        <begin position="165"/>
        <end position="192"/>
    </location>
</feature>
<dbReference type="PROSITE" id="PS51705">
    <property type="entry name" value="G_HFLX"/>
    <property type="match status" value="1"/>
</dbReference>
<name>A0A7C4U3W4_9BACT</name>
<sequence>MLEKIDRKGILIHIVEGENKVLRDEYLEEFRLLVETLNYEVVAETTYVLREPHHATLLGKGKIEETKNLIKITSAKIVFIDTTLTFLQMRTLSKEMEVPVIDRPHLILMIFSMRARTNEAKLQVELTQLKMRLPEIVHSDANLDQQTGSLVGLKGPGERKTELRRRYIEKRIQMLEKKLEQIRKHRFEIRKRRKKSNIPIISIVGYTNAGKSTLINVLTHSNAYVEDKLFATLDSLARVGKIEGLPVIFVDTIGFIRDLPPQLVYAFHSTLEEILDSWIIIHLIDISDPLFREKIDVVLKTLKELGINDSIPLITVFNKIDNIEEGTIEYVKHVYNDAIFISALNGINLDILKEEIYKTLKGLIKRVKLFIPYDKAYIIDEIYNSMHVVYRKDEASGSVLVVEGYYTTVSQYKNFWVNP</sequence>
<comment type="cofactor">
    <cofactor evidence="7">
        <name>Mg(2+)</name>
        <dbReference type="ChEBI" id="CHEBI:18420"/>
    </cofactor>
</comment>
<evidence type="ECO:0000256" key="8">
    <source>
        <dbReference type="SAM" id="Coils"/>
    </source>
</evidence>
<keyword evidence="3 7" id="KW-0460">Magnesium</keyword>
<dbReference type="InterPro" id="IPR032305">
    <property type="entry name" value="GTP-bd_M"/>
</dbReference>
<keyword evidence="5" id="KW-0963">Cytoplasm</keyword>
<evidence type="ECO:0000256" key="1">
    <source>
        <dbReference type="ARBA" id="ARBA00022723"/>
    </source>
</evidence>
<dbReference type="InterPro" id="IPR042108">
    <property type="entry name" value="GTPase_HflX_N_sf"/>
</dbReference>
<comment type="subcellular location">
    <subcellularLocation>
        <location evidence="5">Cytoplasm</location>
    </subcellularLocation>
    <text evidence="5">May associate with membranes.</text>
</comment>
<dbReference type="AlphaFoldDB" id="A0A7C4U3W4"/>
<dbReference type="PANTHER" id="PTHR10229:SF0">
    <property type="entry name" value="GTP-BINDING PROTEIN 6-RELATED"/>
    <property type="match status" value="1"/>
</dbReference>
<feature type="domain" description="Hflx-type G" evidence="9">
    <location>
        <begin position="199"/>
        <end position="364"/>
    </location>
</feature>
<dbReference type="CDD" id="cd01878">
    <property type="entry name" value="HflX"/>
    <property type="match status" value="1"/>
</dbReference>
<dbReference type="PANTHER" id="PTHR10229">
    <property type="entry name" value="GTP-BINDING PROTEIN HFLX"/>
    <property type="match status" value="1"/>
</dbReference>
<dbReference type="InterPro" id="IPR045498">
    <property type="entry name" value="HflX_C"/>
</dbReference>
<feature type="binding site" evidence="6">
    <location>
        <begin position="251"/>
        <end position="254"/>
    </location>
    <ligand>
        <name>GTP</name>
        <dbReference type="ChEBI" id="CHEBI:37565"/>
    </ligand>
</feature>
<comment type="function">
    <text evidence="5">GTPase that associates with the 50S ribosomal subunit and may have a role during protein synthesis or ribosome biogenesis.</text>
</comment>
<keyword evidence="1 7" id="KW-0479">Metal-binding</keyword>
<gene>
    <name evidence="5 10" type="primary">hflX</name>
    <name evidence="10" type="ORF">ENV82_03055</name>
</gene>
<evidence type="ECO:0000256" key="7">
    <source>
        <dbReference type="PIRSR" id="PIRSR006809-2"/>
    </source>
</evidence>
<dbReference type="GO" id="GO:0005525">
    <property type="term" value="F:GTP binding"/>
    <property type="evidence" value="ECO:0007669"/>
    <property type="project" value="UniProtKB-UniRule"/>
</dbReference>
<evidence type="ECO:0000256" key="2">
    <source>
        <dbReference type="ARBA" id="ARBA00022741"/>
    </source>
</evidence>
<dbReference type="GO" id="GO:0043022">
    <property type="term" value="F:ribosome binding"/>
    <property type="evidence" value="ECO:0007669"/>
    <property type="project" value="TreeGrafter"/>
</dbReference>
<comment type="subunit">
    <text evidence="5">Monomer. Associates with the 50S ribosomal subunit.</text>
</comment>
<keyword evidence="4 5" id="KW-0342">GTP-binding</keyword>
<evidence type="ECO:0000256" key="4">
    <source>
        <dbReference type="ARBA" id="ARBA00023134"/>
    </source>
</evidence>
<feature type="binding site" evidence="7">
    <location>
        <position position="212"/>
    </location>
    <ligand>
        <name>Mg(2+)</name>
        <dbReference type="ChEBI" id="CHEBI:18420"/>
    </ligand>
</feature>
<comment type="caution">
    <text evidence="10">The sequence shown here is derived from an EMBL/GenBank/DDBJ whole genome shotgun (WGS) entry which is preliminary data.</text>
</comment>
<evidence type="ECO:0000256" key="3">
    <source>
        <dbReference type="ARBA" id="ARBA00022842"/>
    </source>
</evidence>
<dbReference type="Gene3D" id="6.10.250.2860">
    <property type="match status" value="1"/>
</dbReference>
<keyword evidence="8" id="KW-0175">Coiled coil</keyword>
<dbReference type="EMBL" id="DTHV01000099">
    <property type="protein sequence ID" value="HGW60393.1"/>
    <property type="molecule type" value="Genomic_DNA"/>
</dbReference>
<dbReference type="GO" id="GO:0005737">
    <property type="term" value="C:cytoplasm"/>
    <property type="evidence" value="ECO:0007669"/>
    <property type="project" value="UniProtKB-SubCell"/>
</dbReference>
<evidence type="ECO:0000256" key="6">
    <source>
        <dbReference type="PIRSR" id="PIRSR006809-1"/>
    </source>
</evidence>
<dbReference type="InterPro" id="IPR006073">
    <property type="entry name" value="GTP-bd"/>
</dbReference>
<dbReference type="Pfam" id="PF13167">
    <property type="entry name" value="GTP-bdg_N"/>
    <property type="match status" value="1"/>
</dbReference>
<dbReference type="InterPro" id="IPR025121">
    <property type="entry name" value="GTPase_HflX_N"/>
</dbReference>
<dbReference type="NCBIfam" id="TIGR03156">
    <property type="entry name" value="GTP_HflX"/>
    <property type="match status" value="1"/>
</dbReference>
<feature type="binding site" evidence="6">
    <location>
        <begin position="342"/>
        <end position="344"/>
    </location>
    <ligand>
        <name>GTP</name>
        <dbReference type="ChEBI" id="CHEBI:37565"/>
    </ligand>
</feature>
<proteinExistence type="inferred from homology"/>
<feature type="binding site" evidence="6">
    <location>
        <begin position="205"/>
        <end position="212"/>
    </location>
    <ligand>
        <name>GTP</name>
        <dbReference type="ChEBI" id="CHEBI:37565"/>
    </ligand>
</feature>
<feature type="binding site" evidence="7">
    <location>
        <position position="232"/>
    </location>
    <ligand>
        <name>Mg(2+)</name>
        <dbReference type="ChEBI" id="CHEBI:18420"/>
    </ligand>
</feature>
<dbReference type="GO" id="GO:0003924">
    <property type="term" value="F:GTPase activity"/>
    <property type="evidence" value="ECO:0007669"/>
    <property type="project" value="UniProtKB-UniRule"/>
</dbReference>
<dbReference type="Pfam" id="PF16360">
    <property type="entry name" value="GTP-bdg_M"/>
    <property type="match status" value="1"/>
</dbReference>
<dbReference type="InterPro" id="IPR030394">
    <property type="entry name" value="G_HFLX_dom"/>
</dbReference>
<dbReference type="Pfam" id="PF01926">
    <property type="entry name" value="MMR_HSR1"/>
    <property type="match status" value="1"/>
</dbReference>
<keyword evidence="2 5" id="KW-0547">Nucleotide-binding</keyword>
<comment type="similarity">
    <text evidence="5">Belongs to the TRAFAC class OBG-HflX-like GTPase superfamily. HflX GTPase family.</text>
</comment>
<dbReference type="Gene3D" id="3.40.50.11060">
    <property type="entry name" value="GTPase HflX, N-terminal domain"/>
    <property type="match status" value="1"/>
</dbReference>
<dbReference type="SUPFAM" id="SSF52540">
    <property type="entry name" value="P-loop containing nucleoside triphosphate hydrolases"/>
    <property type="match status" value="1"/>
</dbReference>
<evidence type="ECO:0000256" key="5">
    <source>
        <dbReference type="HAMAP-Rule" id="MF_00900"/>
    </source>
</evidence>
<reference evidence="10" key="1">
    <citation type="journal article" date="2020" name="mSystems">
        <title>Genome- and Community-Level Interaction Insights into Carbon Utilization and Element Cycling Functions of Hydrothermarchaeota in Hydrothermal Sediment.</title>
        <authorList>
            <person name="Zhou Z."/>
            <person name="Liu Y."/>
            <person name="Xu W."/>
            <person name="Pan J."/>
            <person name="Luo Z.H."/>
            <person name="Li M."/>
        </authorList>
    </citation>
    <scope>NUCLEOTIDE SEQUENCE [LARGE SCALE GENOMIC DNA]</scope>
    <source>
        <strain evidence="10">SpSt-794</strain>
    </source>
</reference>
<feature type="binding site" evidence="6">
    <location>
        <begin position="318"/>
        <end position="321"/>
    </location>
    <ligand>
        <name>GTP</name>
        <dbReference type="ChEBI" id="CHEBI:37565"/>
    </ligand>
</feature>
<protein>
    <recommendedName>
        <fullName evidence="5">GTPase HflX</fullName>
    </recommendedName>
    <alternativeName>
        <fullName evidence="5">GTP-binding protein HflX</fullName>
    </alternativeName>
</protein>
<feature type="binding site" evidence="6">
    <location>
        <begin position="230"/>
        <end position="234"/>
    </location>
    <ligand>
        <name>GTP</name>
        <dbReference type="ChEBI" id="CHEBI:37565"/>
    </ligand>
</feature>
<accession>A0A7C4U3W4</accession>
<dbReference type="InterPro" id="IPR027417">
    <property type="entry name" value="P-loop_NTPase"/>
</dbReference>